<reference evidence="3" key="1">
    <citation type="submission" date="2016-10" db="EMBL/GenBank/DDBJ databases">
        <authorList>
            <person name="Varghese N."/>
            <person name="Submissions S."/>
        </authorList>
    </citation>
    <scope>NUCLEOTIDE SEQUENCE [LARGE SCALE GENOMIC DNA]</scope>
    <source>
        <strain evidence="3">DSM 26921</strain>
    </source>
</reference>
<sequence length="58" mass="6758">MYSRDRNIVALTVLLGLVLWIAAPSLVDSSRYGTLFLLYIPFGTCWVLYHEIKFRFMS</sequence>
<dbReference type="STRING" id="670154.SAMN04488002_1434"/>
<organism evidence="2 3">
    <name type="scientific">Litoreibacter janthinus</name>
    <dbReference type="NCBI Taxonomy" id="670154"/>
    <lineage>
        <taxon>Bacteria</taxon>
        <taxon>Pseudomonadati</taxon>
        <taxon>Pseudomonadota</taxon>
        <taxon>Alphaproteobacteria</taxon>
        <taxon>Rhodobacterales</taxon>
        <taxon>Roseobacteraceae</taxon>
        <taxon>Litoreibacter</taxon>
    </lineage>
</organism>
<keyword evidence="1" id="KW-0472">Membrane</keyword>
<dbReference type="AlphaFoldDB" id="A0A1I6GGI7"/>
<evidence type="ECO:0000313" key="2">
    <source>
        <dbReference type="EMBL" id="SFR41221.1"/>
    </source>
</evidence>
<feature type="transmembrane region" description="Helical" evidence="1">
    <location>
        <begin position="32"/>
        <end position="49"/>
    </location>
</feature>
<evidence type="ECO:0000313" key="3">
    <source>
        <dbReference type="Proteomes" id="UP000199658"/>
    </source>
</evidence>
<name>A0A1I6GGI7_9RHOB</name>
<keyword evidence="1" id="KW-1133">Transmembrane helix</keyword>
<evidence type="ECO:0000256" key="1">
    <source>
        <dbReference type="SAM" id="Phobius"/>
    </source>
</evidence>
<keyword evidence="3" id="KW-1185">Reference proteome</keyword>
<feature type="transmembrane region" description="Helical" evidence="1">
    <location>
        <begin position="7"/>
        <end position="26"/>
    </location>
</feature>
<dbReference type="Proteomes" id="UP000199658">
    <property type="component" value="Unassembled WGS sequence"/>
</dbReference>
<gene>
    <name evidence="2" type="ORF">SAMN04488002_1434</name>
</gene>
<protein>
    <submittedName>
        <fullName evidence="2">Uncharacterized protein</fullName>
    </submittedName>
</protein>
<dbReference type="EMBL" id="FOYO01000001">
    <property type="protein sequence ID" value="SFR41221.1"/>
    <property type="molecule type" value="Genomic_DNA"/>
</dbReference>
<proteinExistence type="predicted"/>
<accession>A0A1I6GGI7</accession>
<keyword evidence="1" id="KW-0812">Transmembrane</keyword>